<keyword evidence="1" id="KW-0732">Signal</keyword>
<protein>
    <submittedName>
        <fullName evidence="2">Uncharacterized protein</fullName>
    </submittedName>
</protein>
<reference evidence="2" key="1">
    <citation type="submission" date="2023-06" db="EMBL/GenBank/DDBJ databases">
        <authorList>
            <consortium name="Lawrence Berkeley National Laboratory"/>
            <person name="Ahrendt S."/>
            <person name="Sahu N."/>
            <person name="Indic B."/>
            <person name="Wong-Bajracharya J."/>
            <person name="Merenyi Z."/>
            <person name="Ke H.-M."/>
            <person name="Monk M."/>
            <person name="Kocsube S."/>
            <person name="Drula E."/>
            <person name="Lipzen A."/>
            <person name="Balint B."/>
            <person name="Henrissat B."/>
            <person name="Andreopoulos B."/>
            <person name="Martin F.M."/>
            <person name="Harder C.B."/>
            <person name="Rigling D."/>
            <person name="Ford K.L."/>
            <person name="Foster G.D."/>
            <person name="Pangilinan J."/>
            <person name="Papanicolaou A."/>
            <person name="Barry K."/>
            <person name="LaButti K."/>
            <person name="Viragh M."/>
            <person name="Koriabine M."/>
            <person name="Yan M."/>
            <person name="Riley R."/>
            <person name="Champramary S."/>
            <person name="Plett K.L."/>
            <person name="Tsai I.J."/>
            <person name="Slot J."/>
            <person name="Sipos G."/>
            <person name="Plett J."/>
            <person name="Nagy L.G."/>
            <person name="Grigoriev I.V."/>
        </authorList>
    </citation>
    <scope>NUCLEOTIDE SEQUENCE</scope>
    <source>
        <strain evidence="2">CCBAS 213</strain>
    </source>
</reference>
<organism evidence="2 3">
    <name type="scientific">Armillaria tabescens</name>
    <name type="common">Ringless honey mushroom</name>
    <name type="synonym">Agaricus tabescens</name>
    <dbReference type="NCBI Taxonomy" id="1929756"/>
    <lineage>
        <taxon>Eukaryota</taxon>
        <taxon>Fungi</taxon>
        <taxon>Dikarya</taxon>
        <taxon>Basidiomycota</taxon>
        <taxon>Agaricomycotina</taxon>
        <taxon>Agaricomycetes</taxon>
        <taxon>Agaricomycetidae</taxon>
        <taxon>Agaricales</taxon>
        <taxon>Marasmiineae</taxon>
        <taxon>Physalacriaceae</taxon>
        <taxon>Desarmillaria</taxon>
    </lineage>
</organism>
<name>A0AA39JTV0_ARMTA</name>
<keyword evidence="3" id="KW-1185">Reference proteome</keyword>
<dbReference type="RefSeq" id="XP_060325837.1">
    <property type="nucleotide sequence ID" value="XM_060467975.1"/>
</dbReference>
<gene>
    <name evidence="2" type="ORF">EV420DRAFT_1276697</name>
</gene>
<dbReference type="GeneID" id="85351523"/>
<dbReference type="Proteomes" id="UP001175211">
    <property type="component" value="Unassembled WGS sequence"/>
</dbReference>
<evidence type="ECO:0000313" key="3">
    <source>
        <dbReference type="Proteomes" id="UP001175211"/>
    </source>
</evidence>
<feature type="chain" id="PRO_5041232115" evidence="1">
    <location>
        <begin position="20"/>
        <end position="176"/>
    </location>
</feature>
<feature type="signal peptide" evidence="1">
    <location>
        <begin position="1"/>
        <end position="19"/>
    </location>
</feature>
<evidence type="ECO:0000313" key="2">
    <source>
        <dbReference type="EMBL" id="KAK0446488.1"/>
    </source>
</evidence>
<sequence>MRFLLCSLSLVLFFSSALATLVNVTVDDQNEDPITRNTVSYTPADAWTVNSTCDNCSAQIDASKTYDNTWHVGKFNGSPSVLQASYSFSGTAVYVYCILAPASEHLTGKSDMTFFLDGFQAGTYSSEQDSSSLGYKYNTSVFASETLSPGSHIIQIQSGHSGGDASLILLDSIIYS</sequence>
<evidence type="ECO:0000256" key="1">
    <source>
        <dbReference type="SAM" id="SignalP"/>
    </source>
</evidence>
<dbReference type="EMBL" id="JAUEPS010000047">
    <property type="protein sequence ID" value="KAK0446488.1"/>
    <property type="molecule type" value="Genomic_DNA"/>
</dbReference>
<comment type="caution">
    <text evidence="2">The sequence shown here is derived from an EMBL/GenBank/DDBJ whole genome shotgun (WGS) entry which is preliminary data.</text>
</comment>
<dbReference type="AlphaFoldDB" id="A0AA39JTV0"/>
<accession>A0AA39JTV0</accession>
<proteinExistence type="predicted"/>
<dbReference type="Gene3D" id="2.60.120.260">
    <property type="entry name" value="Galactose-binding domain-like"/>
    <property type="match status" value="1"/>
</dbReference>